<dbReference type="SUPFAM" id="SSF56209">
    <property type="entry name" value="Nitrile hydratase alpha chain"/>
    <property type="match status" value="1"/>
</dbReference>
<dbReference type="Proteomes" id="UP000199053">
    <property type="component" value="Unassembled WGS sequence"/>
</dbReference>
<dbReference type="AlphaFoldDB" id="A0A1G9KSR8"/>
<keyword evidence="1" id="KW-0479">Metal-binding</keyword>
<proteinExistence type="predicted"/>
<evidence type="ECO:0000259" key="2">
    <source>
        <dbReference type="Pfam" id="PF02979"/>
    </source>
</evidence>
<dbReference type="EMBL" id="FNGA01000005">
    <property type="protein sequence ID" value="SDL52860.1"/>
    <property type="molecule type" value="Genomic_DNA"/>
</dbReference>
<dbReference type="Gene3D" id="3.90.330.10">
    <property type="entry name" value="Nitrile hydratase alpha /Thiocyanate hydrolase gamma"/>
    <property type="match status" value="2"/>
</dbReference>
<name>A0A1G9KSR8_9BACT</name>
<dbReference type="GO" id="GO:0046914">
    <property type="term" value="F:transition metal ion binding"/>
    <property type="evidence" value="ECO:0007669"/>
    <property type="project" value="InterPro"/>
</dbReference>
<evidence type="ECO:0000256" key="1">
    <source>
        <dbReference type="ARBA" id="ARBA00022723"/>
    </source>
</evidence>
<keyword evidence="4" id="KW-1185">Reference proteome</keyword>
<dbReference type="OrthoDB" id="528553at2"/>
<accession>A0A1G9KSR8</accession>
<dbReference type="InterPro" id="IPR004232">
    <property type="entry name" value="CN_Hdrtase_a/SCN_Hdrlase_g"/>
</dbReference>
<protein>
    <submittedName>
        <fullName evidence="3">NHLP leader peptide domain-containing protein</fullName>
    </submittedName>
</protein>
<dbReference type="InterPro" id="IPR022513">
    <property type="entry name" value="TOMM_pelo"/>
</dbReference>
<evidence type="ECO:0000313" key="3">
    <source>
        <dbReference type="EMBL" id="SDL52860.1"/>
    </source>
</evidence>
<evidence type="ECO:0000313" key="4">
    <source>
        <dbReference type="Proteomes" id="UP000199053"/>
    </source>
</evidence>
<gene>
    <name evidence="3" type="ORF">SAMN05660337_3204</name>
</gene>
<dbReference type="STRING" id="246191.SAMN05660337_3204"/>
<dbReference type="NCBIfam" id="TIGR03793">
    <property type="entry name" value="leader_NHLP"/>
    <property type="match status" value="1"/>
</dbReference>
<dbReference type="GO" id="GO:0003824">
    <property type="term" value="F:catalytic activity"/>
    <property type="evidence" value="ECO:0007669"/>
    <property type="project" value="InterPro"/>
</dbReference>
<dbReference type="Pfam" id="PF02979">
    <property type="entry name" value="NHase_alpha"/>
    <property type="match status" value="1"/>
</dbReference>
<reference evidence="4" key="1">
    <citation type="submission" date="2016-10" db="EMBL/GenBank/DDBJ databases">
        <authorList>
            <person name="Varghese N."/>
            <person name="Submissions S."/>
        </authorList>
    </citation>
    <scope>NUCLEOTIDE SEQUENCE [LARGE SCALE GENOMIC DNA]</scope>
    <source>
        <strain evidence="4">DSM 16995</strain>
    </source>
</reference>
<dbReference type="RefSeq" id="WP_092162890.1">
    <property type="nucleotide sequence ID" value="NZ_FNGA01000005.1"/>
</dbReference>
<dbReference type="InterPro" id="IPR036648">
    <property type="entry name" value="CN_Hdrase_a/SCN_Hdrase_g_sf"/>
</dbReference>
<organism evidence="3 4">
    <name type="scientific">Maridesulfovibrio ferrireducens</name>
    <dbReference type="NCBI Taxonomy" id="246191"/>
    <lineage>
        <taxon>Bacteria</taxon>
        <taxon>Pseudomonadati</taxon>
        <taxon>Thermodesulfobacteriota</taxon>
        <taxon>Desulfovibrionia</taxon>
        <taxon>Desulfovibrionales</taxon>
        <taxon>Desulfovibrionaceae</taxon>
        <taxon>Maridesulfovibrio</taxon>
    </lineage>
</organism>
<sequence length="91" mass="10300">MTKQNEQQKQWAKIVAKAWADEDYKQRLLNDPTAVMKEEGIEVPEGVKFKCVEATEKQAWLVLPPRPGKGCIEAGEERLAAIFASNCFLCF</sequence>
<feature type="domain" description="Nitrile hydratase alpha/Thiocyanate hydrolase gamma" evidence="2">
    <location>
        <begin position="24"/>
        <end position="87"/>
    </location>
</feature>